<protein>
    <recommendedName>
        <fullName evidence="2">HYR domain-containing protein</fullName>
    </recommendedName>
</protein>
<dbReference type="Gene3D" id="2.60.40.10">
    <property type="entry name" value="Immunoglobulins"/>
    <property type="match status" value="2"/>
</dbReference>
<keyword evidence="4" id="KW-1185">Reference proteome</keyword>
<reference evidence="3 4" key="1">
    <citation type="submission" date="2019-08" db="EMBL/GenBank/DDBJ databases">
        <title>Genome sequence of Gelidibacter salicanalis IC162T.</title>
        <authorList>
            <person name="Bowman J.P."/>
        </authorList>
    </citation>
    <scope>NUCLEOTIDE SEQUENCE [LARGE SCALE GENOMIC DNA]</scope>
    <source>
        <strain evidence="3 4">IC162</strain>
    </source>
</reference>
<accession>A0A5C7ACD7</accession>
<evidence type="ECO:0000313" key="4">
    <source>
        <dbReference type="Proteomes" id="UP000321734"/>
    </source>
</evidence>
<feature type="non-terminal residue" evidence="3">
    <location>
        <position position="435"/>
    </location>
</feature>
<gene>
    <name evidence="3" type="ORF">ES711_16080</name>
</gene>
<sequence length="435" mass="45525">MKNYYSLFFISVFFLWVSPMALGNSNFNKTNFILQNVSQTYDMSFDYRGGFDALDMSGFTGAKMVVNSDLGVFVAKVKAANLKNSRLVYVSDCSNSDKTVNVAQGVCGANVNYTLPTTTTPDAKMVLASGSIANNGFFPVGKTMVVYEERTLGDGTATTNPITTCSFNITVIDNEKPILKPGSDRNVDLEADCQITIPDLSGDVTDNCGATITQNPAIGSKVALAHNGTTTVTVTAKDAAGNTDIKVVTLTAKDVTQPVLTVNAVQDVNLDASCEITVPDVRGSATDNCTFTITQSPAIGSKVTLAHNGKIAVTVTAKDAAGNTDIKVVTLTAKDVTQPVLTVNAVQDVNLDASCEITVPDVRGSATDNCTFTITQSPAIGSKVALAHNGTTTVTVTAKDAAGNTDIKVVTLTAKDVTQPVLTVNAVQDVNLDAS</sequence>
<evidence type="ECO:0000256" key="1">
    <source>
        <dbReference type="ARBA" id="ARBA00022737"/>
    </source>
</evidence>
<dbReference type="EMBL" id="VORX01000014">
    <property type="protein sequence ID" value="TXE04376.1"/>
    <property type="molecule type" value="Genomic_DNA"/>
</dbReference>
<proteinExistence type="predicted"/>
<name>A0A5C7ACD7_9FLAO</name>
<dbReference type="PANTHER" id="PTHR24273">
    <property type="entry name" value="FI04643P-RELATED"/>
    <property type="match status" value="1"/>
</dbReference>
<dbReference type="Proteomes" id="UP000321734">
    <property type="component" value="Unassembled WGS sequence"/>
</dbReference>
<keyword evidence="1" id="KW-0677">Repeat</keyword>
<dbReference type="AlphaFoldDB" id="A0A5C7ACD7"/>
<evidence type="ECO:0000259" key="2">
    <source>
        <dbReference type="PROSITE" id="PS50825"/>
    </source>
</evidence>
<feature type="domain" description="HYR" evidence="2">
    <location>
        <begin position="83"/>
        <end position="173"/>
    </location>
</feature>
<dbReference type="InterPro" id="IPR013783">
    <property type="entry name" value="Ig-like_fold"/>
</dbReference>
<dbReference type="RefSeq" id="WP_211363143.1">
    <property type="nucleotide sequence ID" value="NZ_VORX01000014.1"/>
</dbReference>
<dbReference type="InterPro" id="IPR003410">
    <property type="entry name" value="HYR_dom"/>
</dbReference>
<dbReference type="PANTHER" id="PTHR24273:SF32">
    <property type="entry name" value="HYALIN"/>
    <property type="match status" value="1"/>
</dbReference>
<evidence type="ECO:0000313" key="3">
    <source>
        <dbReference type="EMBL" id="TXE04376.1"/>
    </source>
</evidence>
<organism evidence="3 4">
    <name type="scientific">Gelidibacter salicanalis</name>
    <dbReference type="NCBI Taxonomy" id="291193"/>
    <lineage>
        <taxon>Bacteria</taxon>
        <taxon>Pseudomonadati</taxon>
        <taxon>Bacteroidota</taxon>
        <taxon>Flavobacteriia</taxon>
        <taxon>Flavobacteriales</taxon>
        <taxon>Flavobacteriaceae</taxon>
        <taxon>Gelidibacter</taxon>
    </lineage>
</organism>
<dbReference type="PROSITE" id="PS50825">
    <property type="entry name" value="HYR"/>
    <property type="match status" value="1"/>
</dbReference>
<comment type="caution">
    <text evidence="3">The sequence shown here is derived from an EMBL/GenBank/DDBJ whole genome shotgun (WGS) entry which is preliminary data.</text>
</comment>